<feature type="chain" id="PRO_5047420628" evidence="1">
    <location>
        <begin position="30"/>
        <end position="157"/>
    </location>
</feature>
<dbReference type="RefSeq" id="WP_310776675.1">
    <property type="nucleotide sequence ID" value="NZ_JBHRWR010000042.1"/>
</dbReference>
<evidence type="ECO:0000256" key="1">
    <source>
        <dbReference type="SAM" id="SignalP"/>
    </source>
</evidence>
<dbReference type="EMBL" id="JBHRWR010000042">
    <property type="protein sequence ID" value="MFC3578040.1"/>
    <property type="molecule type" value="Genomic_DNA"/>
</dbReference>
<feature type="signal peptide" evidence="1">
    <location>
        <begin position="1"/>
        <end position="29"/>
    </location>
</feature>
<organism evidence="2 3">
    <name type="scientific">Streptomyces yaanensis</name>
    <dbReference type="NCBI Taxonomy" id="1142239"/>
    <lineage>
        <taxon>Bacteria</taxon>
        <taxon>Bacillati</taxon>
        <taxon>Actinomycetota</taxon>
        <taxon>Actinomycetes</taxon>
        <taxon>Kitasatosporales</taxon>
        <taxon>Streptomycetaceae</taxon>
        <taxon>Streptomyces</taxon>
    </lineage>
</organism>
<comment type="caution">
    <text evidence="2">The sequence shown here is derived from an EMBL/GenBank/DDBJ whole genome shotgun (WGS) entry which is preliminary data.</text>
</comment>
<evidence type="ECO:0000313" key="3">
    <source>
        <dbReference type="Proteomes" id="UP001595701"/>
    </source>
</evidence>
<evidence type="ECO:0000313" key="2">
    <source>
        <dbReference type="EMBL" id="MFC3578040.1"/>
    </source>
</evidence>
<dbReference type="Proteomes" id="UP001595701">
    <property type="component" value="Unassembled WGS sequence"/>
</dbReference>
<name>A0ABV7SPJ5_9ACTN</name>
<reference evidence="3" key="1">
    <citation type="journal article" date="2019" name="Int. J. Syst. Evol. Microbiol.">
        <title>The Global Catalogue of Microorganisms (GCM) 10K type strain sequencing project: providing services to taxonomists for standard genome sequencing and annotation.</title>
        <authorList>
            <consortium name="The Broad Institute Genomics Platform"/>
            <consortium name="The Broad Institute Genome Sequencing Center for Infectious Disease"/>
            <person name="Wu L."/>
            <person name="Ma J."/>
        </authorList>
    </citation>
    <scope>NUCLEOTIDE SEQUENCE [LARGE SCALE GENOMIC DNA]</scope>
    <source>
        <strain evidence="3">CGMCC 4.7035</strain>
    </source>
</reference>
<proteinExistence type="predicted"/>
<gene>
    <name evidence="2" type="ORF">ACFOZ0_33250</name>
</gene>
<accession>A0ABV7SPJ5</accession>
<sequence length="157" mass="15247">MRRKRLGTGTALLAAVAATGLALTQTAAAVTPQSATITADCGSFGGGAATLTATQSGTAATITLTSSAIKAPLALSKDSITSTLTMVKASGGTTAFTGKKNPAMAAGDPVTVGPLSGTVASGDSLEAYGGSLKMTVFGITITCTAKAKQSPGPFVFD</sequence>
<keyword evidence="3" id="KW-1185">Reference proteome</keyword>
<protein>
    <submittedName>
        <fullName evidence="2">Uncharacterized protein</fullName>
    </submittedName>
</protein>
<keyword evidence="1" id="KW-0732">Signal</keyword>